<protein>
    <submittedName>
        <fullName evidence="1">DUF4806 domain-containing protein</fullName>
    </submittedName>
</protein>
<evidence type="ECO:0000313" key="1">
    <source>
        <dbReference type="EMBL" id="KAF0749401.1"/>
    </source>
</evidence>
<dbReference type="EMBL" id="VUJU01006112">
    <property type="protein sequence ID" value="KAF0749401.1"/>
    <property type="molecule type" value="Genomic_DNA"/>
</dbReference>
<feature type="non-terminal residue" evidence="1">
    <location>
        <position position="80"/>
    </location>
</feature>
<sequence>MSVIYYFNKLDTLEKMNCNWIALRKDGKIIRNNKMNSNVELNKDASVSDLFVSLNCNFSLEDKNGLLTFLATALIIICIN</sequence>
<reference evidence="1 2" key="1">
    <citation type="submission" date="2019-08" db="EMBL/GenBank/DDBJ databases">
        <title>Whole genome of Aphis craccivora.</title>
        <authorList>
            <person name="Voronova N.V."/>
            <person name="Shulinski R.S."/>
            <person name="Bandarenka Y.V."/>
            <person name="Zhorov D.G."/>
            <person name="Warner D."/>
        </authorList>
    </citation>
    <scope>NUCLEOTIDE SEQUENCE [LARGE SCALE GENOMIC DNA]</scope>
    <source>
        <strain evidence="1">180601</strain>
        <tissue evidence="1">Whole Body</tissue>
    </source>
</reference>
<organism evidence="1 2">
    <name type="scientific">Aphis craccivora</name>
    <name type="common">Cowpea aphid</name>
    <dbReference type="NCBI Taxonomy" id="307492"/>
    <lineage>
        <taxon>Eukaryota</taxon>
        <taxon>Metazoa</taxon>
        <taxon>Ecdysozoa</taxon>
        <taxon>Arthropoda</taxon>
        <taxon>Hexapoda</taxon>
        <taxon>Insecta</taxon>
        <taxon>Pterygota</taxon>
        <taxon>Neoptera</taxon>
        <taxon>Paraneoptera</taxon>
        <taxon>Hemiptera</taxon>
        <taxon>Sternorrhyncha</taxon>
        <taxon>Aphidomorpha</taxon>
        <taxon>Aphidoidea</taxon>
        <taxon>Aphididae</taxon>
        <taxon>Aphidini</taxon>
        <taxon>Aphis</taxon>
        <taxon>Aphis</taxon>
    </lineage>
</organism>
<proteinExistence type="predicted"/>
<comment type="caution">
    <text evidence="1">The sequence shown here is derived from an EMBL/GenBank/DDBJ whole genome shotgun (WGS) entry which is preliminary data.</text>
</comment>
<dbReference type="AlphaFoldDB" id="A0A6G0Y526"/>
<evidence type="ECO:0000313" key="2">
    <source>
        <dbReference type="Proteomes" id="UP000478052"/>
    </source>
</evidence>
<dbReference type="OrthoDB" id="6622440at2759"/>
<name>A0A6G0Y526_APHCR</name>
<keyword evidence="2" id="KW-1185">Reference proteome</keyword>
<dbReference type="Proteomes" id="UP000478052">
    <property type="component" value="Unassembled WGS sequence"/>
</dbReference>
<gene>
    <name evidence="1" type="ORF">FWK35_00020120</name>
</gene>
<accession>A0A6G0Y526</accession>